<sequence>MSLARSNVVKEKRIGTLVVILFAGFLRPSELLELERSDVILSKTSVELRLKKSKKNQRGSPEPVFIARTLKDWCPVELLGEWMKGCPHSRFLFPALSGKDRAWSYNAALEELKKATSRFGIKRNITLHSFRGSAATVAVEKGVSGEELDRACRWKSSNSKKSYVQNSERTTKNAAALLSHL</sequence>
<dbReference type="WBParaSite" id="ES5_v2.g29822.t1">
    <property type="protein sequence ID" value="ES5_v2.g29822.t1"/>
    <property type="gene ID" value="ES5_v2.g29822"/>
</dbReference>
<organism evidence="1 2">
    <name type="scientific">Panagrolaimus sp. ES5</name>
    <dbReference type="NCBI Taxonomy" id="591445"/>
    <lineage>
        <taxon>Eukaryota</taxon>
        <taxon>Metazoa</taxon>
        <taxon>Ecdysozoa</taxon>
        <taxon>Nematoda</taxon>
        <taxon>Chromadorea</taxon>
        <taxon>Rhabditida</taxon>
        <taxon>Tylenchina</taxon>
        <taxon>Panagrolaimomorpha</taxon>
        <taxon>Panagrolaimoidea</taxon>
        <taxon>Panagrolaimidae</taxon>
        <taxon>Panagrolaimus</taxon>
    </lineage>
</organism>
<dbReference type="Proteomes" id="UP000887579">
    <property type="component" value="Unplaced"/>
</dbReference>
<accession>A0AC34GJT4</accession>
<protein>
    <submittedName>
        <fullName evidence="2">Tyr recombinase domain-containing protein</fullName>
    </submittedName>
</protein>
<name>A0AC34GJT4_9BILA</name>
<evidence type="ECO:0000313" key="1">
    <source>
        <dbReference type="Proteomes" id="UP000887579"/>
    </source>
</evidence>
<reference evidence="2" key="1">
    <citation type="submission" date="2022-11" db="UniProtKB">
        <authorList>
            <consortium name="WormBaseParasite"/>
        </authorList>
    </citation>
    <scope>IDENTIFICATION</scope>
</reference>
<proteinExistence type="predicted"/>
<evidence type="ECO:0000313" key="2">
    <source>
        <dbReference type="WBParaSite" id="ES5_v2.g29822.t1"/>
    </source>
</evidence>